<dbReference type="InterPro" id="IPR042099">
    <property type="entry name" value="ANL_N_sf"/>
</dbReference>
<dbReference type="InterPro" id="IPR025110">
    <property type="entry name" value="AMP-bd_C"/>
</dbReference>
<evidence type="ECO:0000259" key="1">
    <source>
        <dbReference type="Pfam" id="PF00501"/>
    </source>
</evidence>
<dbReference type="InterPro" id="IPR000873">
    <property type="entry name" value="AMP-dep_synth/lig_dom"/>
</dbReference>
<accession>J9GPW3</accession>
<comment type="caution">
    <text evidence="3">The sequence shown here is derived from an EMBL/GenBank/DDBJ whole genome shotgun (WGS) entry which is preliminary data.</text>
</comment>
<dbReference type="SUPFAM" id="SSF51604">
    <property type="entry name" value="Enolase C-terminal domain-like"/>
    <property type="match status" value="1"/>
</dbReference>
<dbReference type="PANTHER" id="PTHR43201">
    <property type="entry name" value="ACYL-COA SYNTHETASE"/>
    <property type="match status" value="1"/>
</dbReference>
<keyword evidence="3" id="KW-0436">Ligase</keyword>
<feature type="domain" description="AMP-dependent synthetase/ligase" evidence="1">
    <location>
        <begin position="79"/>
        <end position="259"/>
    </location>
</feature>
<dbReference type="EMBL" id="AMCI01000211">
    <property type="protein sequence ID" value="EJX10307.1"/>
    <property type="molecule type" value="Genomic_DNA"/>
</dbReference>
<sequence>MLARERGIGSWITSALESNVGLNAIAQWCAAIDPDTTFPQGLGTGQLFVENYPMPLRIEGDCLWYGDEKQRNFRQEIQEFTARWTDDQPTLTVHTSGSTGAPKPMEAEKVRMWNSALRTLEALGLQAGNTALLCMPLGYIAGQMMLVRSFAAPLQLLAVPPSSHPYESLHEAPDFAALTPMQVYESLRVPHERSLLRRTLCLLIGGGAISPELAAELRTFPHAVYSSYGMTETLSHIALRRLNGDEASDYYTPLPGVETGLSPEGTLTLFAPEVCAERLVTNDRAELLPDGRFRIVGRRDNVICSGGIKLQMEEIEAKLHDLPCPLMITATPDERLGEKVTLLYEAEEDLSEVLKAHCNERLTRYEQPRRFVRVDQLPRTETGKPARQLAKELAAKGI</sequence>
<dbReference type="GO" id="GO:0031956">
    <property type="term" value="F:medium-chain fatty acid-CoA ligase activity"/>
    <property type="evidence" value="ECO:0007669"/>
    <property type="project" value="TreeGrafter"/>
</dbReference>
<dbReference type="GO" id="GO:0006631">
    <property type="term" value="P:fatty acid metabolic process"/>
    <property type="evidence" value="ECO:0007669"/>
    <property type="project" value="TreeGrafter"/>
</dbReference>
<dbReference type="SUPFAM" id="SSF56801">
    <property type="entry name" value="Acetyl-CoA synthetase-like"/>
    <property type="match status" value="1"/>
</dbReference>
<evidence type="ECO:0000313" key="3">
    <source>
        <dbReference type="EMBL" id="EJX10307.1"/>
    </source>
</evidence>
<dbReference type="Gene3D" id="3.30.300.30">
    <property type="match status" value="1"/>
</dbReference>
<dbReference type="Pfam" id="PF00501">
    <property type="entry name" value="AMP-binding"/>
    <property type="match status" value="1"/>
</dbReference>
<gene>
    <name evidence="3" type="ORF">EVA_01514</name>
</gene>
<dbReference type="InterPro" id="IPR036849">
    <property type="entry name" value="Enolase-like_C_sf"/>
</dbReference>
<feature type="domain" description="AMP-binding enzyme C-terminal" evidence="2">
    <location>
        <begin position="330"/>
        <end position="384"/>
    </location>
</feature>
<proteinExistence type="predicted"/>
<name>J9GPW3_9ZZZZ</name>
<dbReference type="Gene3D" id="3.40.50.12780">
    <property type="entry name" value="N-terminal domain of ligase-like"/>
    <property type="match status" value="1"/>
</dbReference>
<dbReference type="PANTHER" id="PTHR43201:SF32">
    <property type="entry name" value="2-SUCCINYLBENZOATE--COA LIGASE, CHLOROPLASTIC_PEROXISOMAL"/>
    <property type="match status" value="1"/>
</dbReference>
<reference evidence="3" key="1">
    <citation type="journal article" date="2012" name="PLoS ONE">
        <title>Gene sets for utilization of primary and secondary nutrition supplies in the distal gut of endangered iberian lynx.</title>
        <authorList>
            <person name="Alcaide M."/>
            <person name="Messina E."/>
            <person name="Richter M."/>
            <person name="Bargiela R."/>
            <person name="Peplies J."/>
            <person name="Huws S.A."/>
            <person name="Newbold C.J."/>
            <person name="Golyshin P.N."/>
            <person name="Simon M.A."/>
            <person name="Lopez G."/>
            <person name="Yakimov M.M."/>
            <person name="Ferrer M."/>
        </authorList>
    </citation>
    <scope>NUCLEOTIDE SEQUENCE</scope>
</reference>
<dbReference type="Pfam" id="PF13193">
    <property type="entry name" value="AMP-binding_C"/>
    <property type="match status" value="1"/>
</dbReference>
<dbReference type="AlphaFoldDB" id="J9GPW3"/>
<dbReference type="InterPro" id="IPR045851">
    <property type="entry name" value="AMP-bd_C_sf"/>
</dbReference>
<organism evidence="3">
    <name type="scientific">gut metagenome</name>
    <dbReference type="NCBI Taxonomy" id="749906"/>
    <lineage>
        <taxon>unclassified sequences</taxon>
        <taxon>metagenomes</taxon>
        <taxon>organismal metagenomes</taxon>
    </lineage>
</organism>
<dbReference type="Gene3D" id="3.20.20.120">
    <property type="entry name" value="Enolase-like C-terminal domain"/>
    <property type="match status" value="1"/>
</dbReference>
<protein>
    <submittedName>
        <fullName evidence="3">O-succinylbenzoic acid--CoA ligase family protein</fullName>
    </submittedName>
</protein>
<evidence type="ECO:0000259" key="2">
    <source>
        <dbReference type="Pfam" id="PF13193"/>
    </source>
</evidence>